<evidence type="ECO:0000313" key="1">
    <source>
        <dbReference type="EMBL" id="MFD1126599.1"/>
    </source>
</evidence>
<comment type="caution">
    <text evidence="1">The sequence shown here is derived from an EMBL/GenBank/DDBJ whole genome shotgun (WGS) entry which is preliminary data.</text>
</comment>
<dbReference type="EMBL" id="JBHTKX010000001">
    <property type="protein sequence ID" value="MFD1126599.1"/>
    <property type="molecule type" value="Genomic_DNA"/>
</dbReference>
<sequence length="73" mass="8674">MQVKVRYVPQHKEKGYFLDQYAQPVDDFTRAISFKSPDDDYAQFMMGRYRPDNPLEFKAAKVKITYELEDEAC</sequence>
<dbReference type="Proteomes" id="UP001597169">
    <property type="component" value="Unassembled WGS sequence"/>
</dbReference>
<accession>A0ABW3PPX6</accession>
<gene>
    <name evidence="1" type="ORF">ACFQ3J_00225</name>
</gene>
<evidence type="ECO:0000313" key="2">
    <source>
        <dbReference type="Proteomes" id="UP001597169"/>
    </source>
</evidence>
<evidence type="ECO:0008006" key="3">
    <source>
        <dbReference type="Google" id="ProtNLM"/>
    </source>
</evidence>
<name>A0ABW3PPX6_9BACL</name>
<proteinExistence type="predicted"/>
<organism evidence="1 2">
    <name type="scientific">Paenibacillus provencensis</name>
    <dbReference type="NCBI Taxonomy" id="441151"/>
    <lineage>
        <taxon>Bacteria</taxon>
        <taxon>Bacillati</taxon>
        <taxon>Bacillota</taxon>
        <taxon>Bacilli</taxon>
        <taxon>Bacillales</taxon>
        <taxon>Paenibacillaceae</taxon>
        <taxon>Paenibacillus</taxon>
    </lineage>
</organism>
<keyword evidence="2" id="KW-1185">Reference proteome</keyword>
<protein>
    <recommendedName>
        <fullName evidence="3">Phage protein</fullName>
    </recommendedName>
</protein>
<reference evidence="2" key="1">
    <citation type="journal article" date="2019" name="Int. J. Syst. Evol. Microbiol.">
        <title>The Global Catalogue of Microorganisms (GCM) 10K type strain sequencing project: providing services to taxonomists for standard genome sequencing and annotation.</title>
        <authorList>
            <consortium name="The Broad Institute Genomics Platform"/>
            <consortium name="The Broad Institute Genome Sequencing Center for Infectious Disease"/>
            <person name="Wu L."/>
            <person name="Ma J."/>
        </authorList>
    </citation>
    <scope>NUCLEOTIDE SEQUENCE [LARGE SCALE GENOMIC DNA]</scope>
    <source>
        <strain evidence="2">CCUG 53519</strain>
    </source>
</reference>
<dbReference type="RefSeq" id="WP_379292252.1">
    <property type="nucleotide sequence ID" value="NZ_JBHTKX010000001.1"/>
</dbReference>